<evidence type="ECO:0000259" key="4">
    <source>
        <dbReference type="Pfam" id="PF00685"/>
    </source>
</evidence>
<feature type="compositionally biased region" description="Acidic residues" evidence="3">
    <location>
        <begin position="543"/>
        <end position="559"/>
    </location>
</feature>
<feature type="domain" description="Sulfotransferase" evidence="4">
    <location>
        <begin position="58"/>
        <end position="316"/>
    </location>
</feature>
<feature type="compositionally biased region" description="Acidic residues" evidence="3">
    <location>
        <begin position="406"/>
        <end position="435"/>
    </location>
</feature>
<feature type="domain" description="Transposase MuDR plant" evidence="5">
    <location>
        <begin position="581"/>
        <end position="645"/>
    </location>
</feature>
<comment type="similarity">
    <text evidence="1">Belongs to the sulfotransferase 1 family.</text>
</comment>
<dbReference type="Pfam" id="PF10551">
    <property type="entry name" value="MULE"/>
    <property type="match status" value="1"/>
</dbReference>
<accession>A0AAV6WA07</accession>
<evidence type="ECO:0000256" key="3">
    <source>
        <dbReference type="SAM" id="MobiDB-lite"/>
    </source>
</evidence>
<organism evidence="7 8">
    <name type="scientific">Buddleja alternifolia</name>
    <dbReference type="NCBI Taxonomy" id="168488"/>
    <lineage>
        <taxon>Eukaryota</taxon>
        <taxon>Viridiplantae</taxon>
        <taxon>Streptophyta</taxon>
        <taxon>Embryophyta</taxon>
        <taxon>Tracheophyta</taxon>
        <taxon>Spermatophyta</taxon>
        <taxon>Magnoliopsida</taxon>
        <taxon>eudicotyledons</taxon>
        <taxon>Gunneridae</taxon>
        <taxon>Pentapetalae</taxon>
        <taxon>asterids</taxon>
        <taxon>lamiids</taxon>
        <taxon>Lamiales</taxon>
        <taxon>Scrophulariaceae</taxon>
        <taxon>Buddlejeae</taxon>
        <taxon>Buddleja</taxon>
    </lineage>
</organism>
<dbReference type="EMBL" id="WHWC01000016">
    <property type="protein sequence ID" value="KAG8366978.1"/>
    <property type="molecule type" value="Genomic_DNA"/>
</dbReference>
<proteinExistence type="inferred from homology"/>
<feature type="compositionally biased region" description="Basic residues" evidence="3">
    <location>
        <begin position="506"/>
        <end position="518"/>
    </location>
</feature>
<dbReference type="Proteomes" id="UP000826271">
    <property type="component" value="Unassembled WGS sequence"/>
</dbReference>
<dbReference type="AlphaFoldDB" id="A0AAV6WA07"/>
<evidence type="ECO:0000256" key="2">
    <source>
        <dbReference type="ARBA" id="ARBA00022679"/>
    </source>
</evidence>
<evidence type="ECO:0000313" key="8">
    <source>
        <dbReference type="Proteomes" id="UP000826271"/>
    </source>
</evidence>
<sequence>MHLNIMENSELNNNHINSSFQREKWFGHEFLYEFHGFWFTNTYLETTQKVLENVKPLPKDVILASFPKTGTTWLKALLHSITHRYDTKDENSLTFNHPRELIPSLETYLFVQEIPQNNTKNPKKARILATHIPYQIFGEILNSSECKIVYVTRNPKDTLISLWHFLRKSKNFEQDPWELDAAVDQFCKGIVPFGSYYDHVLAYREESLKRPQNVFFVTYEELKENPKNCVEKMGEVLGCPFEGENREEEIEEIVKICSFERLSNQEVNKSSELPKVFPLPYNSFFRKGQVGDHVNYLEDEMIEKLDNITREKFHGIGFISVQEDAEVVDEMEGHNFAQRWDAFLQEEEEEKTKPTEMAQSRASRAAVLGKSKVSEEKNSEVNAMAQSRGAEKGKGKMAEQDIPFTVDEEDSRSEFDDSSDEDYLESDDSEDDEEGVAAGGDTSSAAAVGGTSDEEDLEGEFSDSPNFILDDIEGSSDDDIFLGKNPTKAELLKKLRKFISQFKNHNQTKTKKKDKSKRSTNGINIRENEGPNQSLHDDWYSDPGEEDEVLSLDGSDDEIGEKSGPRHHFFREGEWNMKEKSLVVGMKFENFRVYREALRDYFVKNGFDVEYIRNKAKRVTVTRKNENCKWRLHASPIQNTTMFQIKSLKGDHSCAKTFNNKLTKSSYIAKRLEQMIMDNPYVSNDQLRNAINRKCGVEVSSAKVSRAKRAAIDKIVGLDSKQYDLLWDYCETVRARNPGSQILLRRKEDVEPPTFDKMYVSLHAMKQGFLSGCRPIIGLDGCFLKTLFGGQLLVVVGRDGNDNMVPIAIAVVQVENYESWKWFLSVLLEDIGGMESTSKWTFISDR</sequence>
<evidence type="ECO:0000259" key="5">
    <source>
        <dbReference type="Pfam" id="PF03108"/>
    </source>
</evidence>
<evidence type="ECO:0000259" key="6">
    <source>
        <dbReference type="Pfam" id="PF10551"/>
    </source>
</evidence>
<evidence type="ECO:0008006" key="9">
    <source>
        <dbReference type="Google" id="ProtNLM"/>
    </source>
</evidence>
<dbReference type="SUPFAM" id="SSF52540">
    <property type="entry name" value="P-loop containing nucleoside triphosphate hydrolases"/>
    <property type="match status" value="1"/>
</dbReference>
<feature type="compositionally biased region" description="Acidic residues" evidence="3">
    <location>
        <begin position="470"/>
        <end position="480"/>
    </location>
</feature>
<feature type="compositionally biased region" description="Acidic residues" evidence="3">
    <location>
        <begin position="452"/>
        <end position="461"/>
    </location>
</feature>
<dbReference type="GO" id="GO:0008146">
    <property type="term" value="F:sulfotransferase activity"/>
    <property type="evidence" value="ECO:0007669"/>
    <property type="project" value="InterPro"/>
</dbReference>
<dbReference type="InterPro" id="IPR004332">
    <property type="entry name" value="Transposase_MuDR"/>
</dbReference>
<reference evidence="7" key="1">
    <citation type="submission" date="2019-10" db="EMBL/GenBank/DDBJ databases">
        <authorList>
            <person name="Zhang R."/>
            <person name="Pan Y."/>
            <person name="Wang J."/>
            <person name="Ma R."/>
            <person name="Yu S."/>
        </authorList>
    </citation>
    <scope>NUCLEOTIDE SEQUENCE</scope>
    <source>
        <strain evidence="7">LA-IB0</strain>
        <tissue evidence="7">Leaf</tissue>
    </source>
</reference>
<keyword evidence="2" id="KW-0808">Transferase</keyword>
<comment type="caution">
    <text evidence="7">The sequence shown here is derived from an EMBL/GenBank/DDBJ whole genome shotgun (WGS) entry which is preliminary data.</text>
</comment>
<dbReference type="InterPro" id="IPR018289">
    <property type="entry name" value="MULE_transposase_dom"/>
</dbReference>
<dbReference type="Pfam" id="PF00685">
    <property type="entry name" value="Sulfotransfer_1"/>
    <property type="match status" value="1"/>
</dbReference>
<feature type="region of interest" description="Disordered" evidence="3">
    <location>
        <begin position="347"/>
        <end position="481"/>
    </location>
</feature>
<protein>
    <recommendedName>
        <fullName evidence="9">Sulfotransferase</fullName>
    </recommendedName>
</protein>
<feature type="domain" description="MULE transposase" evidence="6">
    <location>
        <begin position="777"/>
        <end position="845"/>
    </location>
</feature>
<name>A0AAV6WA07_9LAMI</name>
<feature type="region of interest" description="Disordered" evidence="3">
    <location>
        <begin position="505"/>
        <end position="565"/>
    </location>
</feature>
<dbReference type="InterPro" id="IPR000863">
    <property type="entry name" value="Sulfotransferase_dom"/>
</dbReference>
<feature type="compositionally biased region" description="Basic and acidic residues" evidence="3">
    <location>
        <begin position="389"/>
        <end position="399"/>
    </location>
</feature>
<dbReference type="InterPro" id="IPR027417">
    <property type="entry name" value="P-loop_NTPase"/>
</dbReference>
<keyword evidence="8" id="KW-1185">Reference proteome</keyword>
<gene>
    <name evidence="7" type="ORF">BUALT_Bualt16G0024600</name>
</gene>
<evidence type="ECO:0000256" key="1">
    <source>
        <dbReference type="ARBA" id="ARBA00005771"/>
    </source>
</evidence>
<dbReference type="PANTHER" id="PTHR11783">
    <property type="entry name" value="SULFOTRANSFERASE SULT"/>
    <property type="match status" value="1"/>
</dbReference>
<dbReference type="Gene3D" id="3.40.50.300">
    <property type="entry name" value="P-loop containing nucleotide triphosphate hydrolases"/>
    <property type="match status" value="1"/>
</dbReference>
<dbReference type="Pfam" id="PF03108">
    <property type="entry name" value="DBD_Tnp_Mut"/>
    <property type="match status" value="1"/>
</dbReference>
<evidence type="ECO:0000313" key="7">
    <source>
        <dbReference type="EMBL" id="KAG8366978.1"/>
    </source>
</evidence>